<keyword evidence="4" id="KW-0552">Olfaction</keyword>
<evidence type="ECO:0000256" key="4">
    <source>
        <dbReference type="ARBA" id="ARBA00022725"/>
    </source>
</evidence>
<evidence type="ECO:0000313" key="9">
    <source>
        <dbReference type="Proteomes" id="UP000664991"/>
    </source>
</evidence>
<evidence type="ECO:0000256" key="1">
    <source>
        <dbReference type="ARBA" id="ARBA00004141"/>
    </source>
</evidence>
<evidence type="ECO:0008006" key="10">
    <source>
        <dbReference type="Google" id="ProtNLM"/>
    </source>
</evidence>
<dbReference type="InterPro" id="IPR000725">
    <property type="entry name" value="Olfact_rcpt"/>
</dbReference>
<evidence type="ECO:0000256" key="5">
    <source>
        <dbReference type="ARBA" id="ARBA00022989"/>
    </source>
</evidence>
<dbReference type="Gene3D" id="1.20.1070.10">
    <property type="entry name" value="Rhodopsin 7-helix transmembrane proteins"/>
    <property type="match status" value="1"/>
</dbReference>
<comment type="subcellular location">
    <subcellularLocation>
        <location evidence="1">Membrane</location>
        <topology evidence="1">Multi-pass membrane protein</topology>
    </subcellularLocation>
</comment>
<keyword evidence="7" id="KW-0807">Transducer</keyword>
<organism evidence="8 9">
    <name type="scientific">Ovis aries</name>
    <name type="common">Sheep</name>
    <dbReference type="NCBI Taxonomy" id="9940"/>
    <lineage>
        <taxon>Eukaryota</taxon>
        <taxon>Metazoa</taxon>
        <taxon>Chordata</taxon>
        <taxon>Craniata</taxon>
        <taxon>Vertebrata</taxon>
        <taxon>Euteleostomi</taxon>
        <taxon>Mammalia</taxon>
        <taxon>Eutheria</taxon>
        <taxon>Laurasiatheria</taxon>
        <taxon>Artiodactyla</taxon>
        <taxon>Ruminantia</taxon>
        <taxon>Pecora</taxon>
        <taxon>Bovidae</taxon>
        <taxon>Caprinae</taxon>
        <taxon>Ovis</taxon>
    </lineage>
</organism>
<gene>
    <name evidence="8" type="ORF">JEQ12_006291</name>
</gene>
<keyword evidence="6" id="KW-0472">Membrane</keyword>
<sequence>MLTFHNVCLEPSFFQFTGISEQESVHIWLSIRFDSMYLVAVVGNVTILVGKARVLFHSYWEPLAVVTLVGGNSRVSDVCGMSTAFMDLVLDSVAIAASYVMIFRTLKGLATPDTRHKTLGTCGSHICAILIFYVPIAVSSPIHNLVMDCAFQSTPC</sequence>
<evidence type="ECO:0000313" key="8">
    <source>
        <dbReference type="EMBL" id="KAG5199812.1"/>
    </source>
</evidence>
<keyword evidence="2" id="KW-0716">Sensory transduction</keyword>
<dbReference type="GO" id="GO:0005886">
    <property type="term" value="C:plasma membrane"/>
    <property type="evidence" value="ECO:0007669"/>
    <property type="project" value="TreeGrafter"/>
</dbReference>
<proteinExistence type="predicted"/>
<dbReference type="GO" id="GO:0004984">
    <property type="term" value="F:olfactory receptor activity"/>
    <property type="evidence" value="ECO:0007669"/>
    <property type="project" value="InterPro"/>
</dbReference>
<keyword evidence="5" id="KW-1133">Transmembrane helix</keyword>
<dbReference type="AlphaFoldDB" id="A0A836CUS9"/>
<dbReference type="Proteomes" id="UP000664991">
    <property type="component" value="Chromosome 15"/>
</dbReference>
<evidence type="ECO:0000256" key="7">
    <source>
        <dbReference type="ARBA" id="ARBA00023224"/>
    </source>
</evidence>
<dbReference type="SUPFAM" id="SSF81321">
    <property type="entry name" value="Family A G protein-coupled receptor-like"/>
    <property type="match status" value="1"/>
</dbReference>
<comment type="caution">
    <text evidence="8">The sequence shown here is derived from an EMBL/GenBank/DDBJ whole genome shotgun (WGS) entry which is preliminary data.</text>
</comment>
<evidence type="ECO:0000256" key="6">
    <source>
        <dbReference type="ARBA" id="ARBA00023136"/>
    </source>
</evidence>
<dbReference type="PANTHER" id="PTHR26450">
    <property type="entry name" value="OLFACTORY RECEPTOR 56B1-RELATED"/>
    <property type="match status" value="1"/>
</dbReference>
<evidence type="ECO:0000256" key="3">
    <source>
        <dbReference type="ARBA" id="ARBA00022692"/>
    </source>
</evidence>
<keyword evidence="3" id="KW-0812">Transmembrane</keyword>
<accession>A0A836CUS9</accession>
<evidence type="ECO:0000256" key="2">
    <source>
        <dbReference type="ARBA" id="ARBA00022606"/>
    </source>
</evidence>
<dbReference type="Pfam" id="PF13853">
    <property type="entry name" value="7tm_4"/>
    <property type="match status" value="1"/>
</dbReference>
<reference evidence="8 9" key="1">
    <citation type="submission" date="2020-12" db="EMBL/GenBank/DDBJ databases">
        <title>De novo assembly of Tibetan sheep genome.</title>
        <authorList>
            <person name="Li X."/>
        </authorList>
    </citation>
    <scope>NUCLEOTIDE SEQUENCE [LARGE SCALE GENOMIC DNA]</scope>
    <source>
        <tissue evidence="8">Heart</tissue>
    </source>
</reference>
<dbReference type="PANTHER" id="PTHR26450:SF136">
    <property type="entry name" value="OLFACTORY RECEPTOR 52M1"/>
    <property type="match status" value="1"/>
</dbReference>
<dbReference type="GO" id="GO:0007186">
    <property type="term" value="P:G protein-coupled receptor signaling pathway"/>
    <property type="evidence" value="ECO:0007669"/>
    <property type="project" value="InterPro"/>
</dbReference>
<name>A0A836CUS9_SHEEP</name>
<protein>
    <recommendedName>
        <fullName evidence="10">G-protein coupled receptors family 1 profile domain-containing protein</fullName>
    </recommendedName>
</protein>
<dbReference type="InterPro" id="IPR050402">
    <property type="entry name" value="OR51/52/56-like"/>
</dbReference>
<dbReference type="EMBL" id="JAEMGP010000015">
    <property type="protein sequence ID" value="KAG5199812.1"/>
    <property type="molecule type" value="Genomic_DNA"/>
</dbReference>